<evidence type="ECO:0000256" key="2">
    <source>
        <dbReference type="ARBA" id="ARBA00004496"/>
    </source>
</evidence>
<dbReference type="GO" id="GO:0043531">
    <property type="term" value="F:ADP binding"/>
    <property type="evidence" value="ECO:0007669"/>
    <property type="project" value="InterPro"/>
</dbReference>
<dbReference type="GO" id="GO:0005524">
    <property type="term" value="F:ATP binding"/>
    <property type="evidence" value="ECO:0007669"/>
    <property type="project" value="UniProtKB-KW"/>
</dbReference>
<keyword evidence="5" id="KW-0433">Leucine-rich repeat</keyword>
<evidence type="ECO:0000313" key="14">
    <source>
        <dbReference type="EMBL" id="KAK4727515.1"/>
    </source>
</evidence>
<keyword evidence="7" id="KW-0547">Nucleotide-binding</keyword>
<accession>A0AAV9LRT8</accession>
<dbReference type="InterPro" id="IPR002182">
    <property type="entry name" value="NB-ARC"/>
</dbReference>
<dbReference type="Gene3D" id="1.10.10.10">
    <property type="entry name" value="Winged helix-like DNA-binding domain superfamily/Winged helix DNA-binding domain"/>
    <property type="match status" value="1"/>
</dbReference>
<name>A0AAV9LRT8_9SOLN</name>
<evidence type="ECO:0000259" key="12">
    <source>
        <dbReference type="Pfam" id="PF00931"/>
    </source>
</evidence>
<dbReference type="EMBL" id="JAWPEI010000005">
    <property type="protein sequence ID" value="KAK4727515.1"/>
    <property type="molecule type" value="Genomic_DNA"/>
</dbReference>
<evidence type="ECO:0000256" key="8">
    <source>
        <dbReference type="ARBA" id="ARBA00022821"/>
    </source>
</evidence>
<evidence type="ECO:0000256" key="5">
    <source>
        <dbReference type="ARBA" id="ARBA00022614"/>
    </source>
</evidence>
<dbReference type="Gene3D" id="1.20.5.4130">
    <property type="match status" value="1"/>
</dbReference>
<dbReference type="PRINTS" id="PR00364">
    <property type="entry name" value="DISEASERSIST"/>
</dbReference>
<evidence type="ECO:0000256" key="7">
    <source>
        <dbReference type="ARBA" id="ARBA00022741"/>
    </source>
</evidence>
<dbReference type="Gene3D" id="1.10.8.430">
    <property type="entry name" value="Helical domain of apoptotic protease-activating factors"/>
    <property type="match status" value="1"/>
</dbReference>
<dbReference type="AlphaFoldDB" id="A0AAV9LRT8"/>
<reference evidence="14 15" key="1">
    <citation type="submission" date="2023-10" db="EMBL/GenBank/DDBJ databases">
        <title>Genome-Wide Identification Analysis in wild type Solanum Pinnatisectum Reveals Some Genes Defensing Phytophthora Infestans.</title>
        <authorList>
            <person name="Sun C."/>
        </authorList>
    </citation>
    <scope>NUCLEOTIDE SEQUENCE [LARGE SCALE GENOMIC DNA]</scope>
    <source>
        <strain evidence="14">LQN</strain>
        <tissue evidence="14">Leaf</tissue>
    </source>
</reference>
<organism evidence="14 15">
    <name type="scientific">Solanum pinnatisectum</name>
    <name type="common">tansyleaf nightshade</name>
    <dbReference type="NCBI Taxonomy" id="50273"/>
    <lineage>
        <taxon>Eukaryota</taxon>
        <taxon>Viridiplantae</taxon>
        <taxon>Streptophyta</taxon>
        <taxon>Embryophyta</taxon>
        <taxon>Tracheophyta</taxon>
        <taxon>Spermatophyta</taxon>
        <taxon>Magnoliopsida</taxon>
        <taxon>eudicotyledons</taxon>
        <taxon>Gunneridae</taxon>
        <taxon>Pentapetalae</taxon>
        <taxon>asterids</taxon>
        <taxon>lamiids</taxon>
        <taxon>Solanales</taxon>
        <taxon>Solanaceae</taxon>
        <taxon>Solanoideae</taxon>
        <taxon>Solaneae</taxon>
        <taxon>Solanum</taxon>
    </lineage>
</organism>
<protein>
    <submittedName>
        <fullName evidence="14">Uncharacterized protein</fullName>
    </submittedName>
</protein>
<dbReference type="SUPFAM" id="SSF52540">
    <property type="entry name" value="P-loop containing nucleoside triphosphate hydrolases"/>
    <property type="match status" value="1"/>
</dbReference>
<comment type="similarity">
    <text evidence="3">Belongs to the disease resistance NB-LRR family.</text>
</comment>
<evidence type="ECO:0000256" key="3">
    <source>
        <dbReference type="ARBA" id="ARBA00008894"/>
    </source>
</evidence>
<dbReference type="GO" id="GO:0098542">
    <property type="term" value="P:defense response to other organism"/>
    <property type="evidence" value="ECO:0007669"/>
    <property type="project" value="TreeGrafter"/>
</dbReference>
<sequence>MSYAAITCLMRTIHQSMELTGRNLQSYYDKLESLRDVLEKPWKLTDHLEALTSWEAEIAELAYSAEDMVDLKSRKVSLAENAKKRRRAFWKLRLLLKRAVGRIDSNIKQWIGMMNRYTNSKDLKAQNLTLKGTSEHALEPENMMVGHENEFEMMQDQLLRGEREQELVSIVGMGGIGKTILATKLYKDPCIMSRFDIRAKGIVSKEYCVRNVLLSLLSCINGKTNEFHEQPENGQLADRLQKCLKGRRYLVVIDDIWTTEAWDHIKLCFPDCKPPYHMRLMNFNESWSLLYEKVFVKDSFPSEFEQLGKQIASNCRGLPLAIVVIAGLLSKIGKTLDEWRSISENVSSVLSTDLEAQCMRVLALSYHHLPSHLKPCFLYFAILAKDELISLDKLVELWAVEGFLKVEDMKSIEEVVETCLNELRSLISVHNLSFDGKIKNCGMHDVIHELCLREARNMNFVNVHGGTRDQNPCAQSMQGSSKSQGRISIHNEEEMVTYCNSEAHSVIMFGSFKLFTQELPFNLVRVLDLDLIGCASFPSGILCLIHLRYLALRLYPCLEQSLGFEGEVPSSLIDIPPSMSSLCYLQTFILSLSFSMDCQYPFILPPEILTIHN</sequence>
<dbReference type="CDD" id="cd14798">
    <property type="entry name" value="RX-CC_like"/>
    <property type="match status" value="1"/>
</dbReference>
<evidence type="ECO:0000259" key="13">
    <source>
        <dbReference type="Pfam" id="PF23559"/>
    </source>
</evidence>
<dbReference type="InterPro" id="IPR038005">
    <property type="entry name" value="RX-like_CC"/>
</dbReference>
<keyword evidence="6" id="KW-0677">Repeat</keyword>
<gene>
    <name evidence="14" type="ORF">R3W88_032432</name>
</gene>
<dbReference type="GO" id="GO:0016020">
    <property type="term" value="C:membrane"/>
    <property type="evidence" value="ECO:0007669"/>
    <property type="project" value="UniProtKB-SubCell"/>
</dbReference>
<dbReference type="Gene3D" id="3.40.50.300">
    <property type="entry name" value="P-loop containing nucleotide triphosphate hydrolases"/>
    <property type="match status" value="1"/>
</dbReference>
<dbReference type="InterPro" id="IPR044974">
    <property type="entry name" value="Disease_R_plants"/>
</dbReference>
<evidence type="ECO:0000256" key="9">
    <source>
        <dbReference type="ARBA" id="ARBA00022840"/>
    </source>
</evidence>
<keyword evidence="9" id="KW-0067">ATP-binding</keyword>
<dbReference type="InterPro" id="IPR058922">
    <property type="entry name" value="WHD_DRP"/>
</dbReference>
<feature type="domain" description="Disease resistance protein winged helix" evidence="13">
    <location>
        <begin position="384"/>
        <end position="451"/>
    </location>
</feature>
<dbReference type="PANTHER" id="PTHR23155:SF1152">
    <property type="entry name" value="AAA+ ATPASE DOMAIN-CONTAINING PROTEIN"/>
    <property type="match status" value="1"/>
</dbReference>
<keyword evidence="15" id="KW-1185">Reference proteome</keyword>
<evidence type="ECO:0000256" key="4">
    <source>
        <dbReference type="ARBA" id="ARBA00022490"/>
    </source>
</evidence>
<proteinExistence type="inferred from homology"/>
<keyword evidence="8" id="KW-0611">Plant defense</keyword>
<comment type="caution">
    <text evidence="14">The sequence shown here is derived from an EMBL/GenBank/DDBJ whole genome shotgun (WGS) entry which is preliminary data.</text>
</comment>
<dbReference type="Proteomes" id="UP001311915">
    <property type="component" value="Unassembled WGS sequence"/>
</dbReference>
<evidence type="ECO:0000313" key="15">
    <source>
        <dbReference type="Proteomes" id="UP001311915"/>
    </source>
</evidence>
<comment type="subcellular location">
    <subcellularLocation>
        <location evidence="2">Cytoplasm</location>
    </subcellularLocation>
    <subcellularLocation>
        <location evidence="1">Membrane</location>
        <topology evidence="1">Peripheral membrane protein</topology>
    </subcellularLocation>
</comment>
<evidence type="ECO:0000256" key="10">
    <source>
        <dbReference type="ARBA" id="ARBA00023054"/>
    </source>
</evidence>
<dbReference type="Pfam" id="PF23559">
    <property type="entry name" value="WHD_DRP"/>
    <property type="match status" value="1"/>
</dbReference>
<dbReference type="InterPro" id="IPR036388">
    <property type="entry name" value="WH-like_DNA-bd_sf"/>
</dbReference>
<evidence type="ECO:0000256" key="1">
    <source>
        <dbReference type="ARBA" id="ARBA00004170"/>
    </source>
</evidence>
<dbReference type="Pfam" id="PF00931">
    <property type="entry name" value="NB-ARC"/>
    <property type="match status" value="1"/>
</dbReference>
<dbReference type="GO" id="GO:0005737">
    <property type="term" value="C:cytoplasm"/>
    <property type="evidence" value="ECO:0007669"/>
    <property type="project" value="UniProtKB-SubCell"/>
</dbReference>
<dbReference type="InterPro" id="IPR042197">
    <property type="entry name" value="Apaf_helical"/>
</dbReference>
<dbReference type="PANTHER" id="PTHR23155">
    <property type="entry name" value="DISEASE RESISTANCE PROTEIN RP"/>
    <property type="match status" value="1"/>
</dbReference>
<keyword evidence="10" id="KW-0175">Coiled coil</keyword>
<evidence type="ECO:0000256" key="11">
    <source>
        <dbReference type="ARBA" id="ARBA00023136"/>
    </source>
</evidence>
<keyword evidence="4" id="KW-0963">Cytoplasm</keyword>
<keyword evidence="11" id="KW-0472">Membrane</keyword>
<dbReference type="InterPro" id="IPR027417">
    <property type="entry name" value="P-loop_NTPase"/>
</dbReference>
<feature type="domain" description="NB-ARC" evidence="12">
    <location>
        <begin position="148"/>
        <end position="272"/>
    </location>
</feature>
<evidence type="ECO:0000256" key="6">
    <source>
        <dbReference type="ARBA" id="ARBA00022737"/>
    </source>
</evidence>